<dbReference type="InterPro" id="IPR046341">
    <property type="entry name" value="SET_dom_sf"/>
</dbReference>
<sequence length="330" mass="37701">MYLTCYLPAYLRLEVPDEAPFELRPSLGKGWGVFATRRIDRGALILSEKPTFIIRRSHTDITDYHIAMAFQQLSPSQKAQFLLLRDNGPSCLTSMNKAFAENSFNVTSDLDEPEAHGLFPLHSRFNHSCIPNCKVPTVSREVISSFATRDIEVGEEINLCYYSDFECRTRYERHQALGFTCDCRACLPGTTFQQLSELRRRLIRGLQYLARGVDLYGQRQSHSIIVDSTMKFVAETFSITLSARLIYALLSIFFLEEEGLLDDFMDAKLRPSLTKTVQLFKSETNRGVVGLAMEQNTWVQKLQVAFRLYGQEDAADYEVSLALRKLRPFA</sequence>
<name>K9GF21_PEND1</name>
<dbReference type="PANTHER" id="PTHR47332">
    <property type="entry name" value="SET DOMAIN-CONTAINING PROTEIN 5"/>
    <property type="match status" value="1"/>
</dbReference>
<accession>K9GF21</accession>
<evidence type="ECO:0000313" key="3">
    <source>
        <dbReference type="Proteomes" id="UP000009886"/>
    </source>
</evidence>
<evidence type="ECO:0000259" key="1">
    <source>
        <dbReference type="PROSITE" id="PS50280"/>
    </source>
</evidence>
<dbReference type="SUPFAM" id="SSF82199">
    <property type="entry name" value="SET domain"/>
    <property type="match status" value="1"/>
</dbReference>
<dbReference type="InterPro" id="IPR053185">
    <property type="entry name" value="SET_domain_protein"/>
</dbReference>
<evidence type="ECO:0000313" key="2">
    <source>
        <dbReference type="EMBL" id="EKV20685.1"/>
    </source>
</evidence>
<dbReference type="InterPro" id="IPR001214">
    <property type="entry name" value="SET_dom"/>
</dbReference>
<organism evidence="2 3">
    <name type="scientific">Penicillium digitatum (strain Pd1 / CECT 20795)</name>
    <name type="common">Green mold</name>
    <dbReference type="NCBI Taxonomy" id="1170230"/>
    <lineage>
        <taxon>Eukaryota</taxon>
        <taxon>Fungi</taxon>
        <taxon>Dikarya</taxon>
        <taxon>Ascomycota</taxon>
        <taxon>Pezizomycotina</taxon>
        <taxon>Eurotiomycetes</taxon>
        <taxon>Eurotiomycetidae</taxon>
        <taxon>Eurotiales</taxon>
        <taxon>Aspergillaceae</taxon>
        <taxon>Penicillium</taxon>
    </lineage>
</organism>
<dbReference type="VEuPathDB" id="FungiDB:PDIP_14010"/>
<dbReference type="Proteomes" id="UP000009886">
    <property type="component" value="Unassembled WGS sequence"/>
</dbReference>
<dbReference type="Gene3D" id="2.170.270.10">
    <property type="entry name" value="SET domain"/>
    <property type="match status" value="1"/>
</dbReference>
<reference evidence="3" key="1">
    <citation type="journal article" date="2012" name="BMC Genomics">
        <title>Genome sequence of the necrotrophic fungus Penicillium digitatum, the main postharvest pathogen of citrus.</title>
        <authorList>
            <person name="Marcet-Houben M."/>
            <person name="Ballester A.-R."/>
            <person name="de la Fuente B."/>
            <person name="Harries E."/>
            <person name="Marcos J.F."/>
            <person name="Gonzalez-Candelas L."/>
            <person name="Gabaldon T."/>
        </authorList>
    </citation>
    <scope>NUCLEOTIDE SEQUENCE [LARGE SCALE GENOMIC DNA]</scope>
    <source>
        <strain evidence="3">Pd1 / CECT 20795</strain>
    </source>
</reference>
<feature type="domain" description="SET" evidence="1">
    <location>
        <begin position="19"/>
        <end position="162"/>
    </location>
</feature>
<protein>
    <recommendedName>
        <fullName evidence="1">SET domain-containing protein</fullName>
    </recommendedName>
</protein>
<dbReference type="PANTHER" id="PTHR47332:SF4">
    <property type="entry name" value="SET DOMAIN-CONTAINING PROTEIN 5"/>
    <property type="match status" value="1"/>
</dbReference>
<proteinExistence type="predicted"/>
<dbReference type="GeneID" id="26229724"/>
<dbReference type="CDD" id="cd20071">
    <property type="entry name" value="SET_SMYD"/>
    <property type="match status" value="1"/>
</dbReference>
<dbReference type="AlphaFoldDB" id="K9GF21"/>
<dbReference type="KEGG" id="pdp:PDIP_14010"/>
<dbReference type="PROSITE" id="PS50280">
    <property type="entry name" value="SET"/>
    <property type="match status" value="1"/>
</dbReference>
<dbReference type="SMART" id="SM00317">
    <property type="entry name" value="SET"/>
    <property type="match status" value="1"/>
</dbReference>
<dbReference type="EMBL" id="AKCU01000100">
    <property type="protein sequence ID" value="EKV20685.1"/>
    <property type="molecule type" value="Genomic_DNA"/>
</dbReference>
<dbReference type="HOGENOM" id="CLU_064547_0_0_1"/>
<dbReference type="Pfam" id="PF00856">
    <property type="entry name" value="SET"/>
    <property type="match status" value="1"/>
</dbReference>
<gene>
    <name evidence="2" type="ORF">PDIP_14010</name>
</gene>
<comment type="caution">
    <text evidence="2">The sequence shown here is derived from an EMBL/GenBank/DDBJ whole genome shotgun (WGS) entry which is preliminary data.</text>
</comment>
<dbReference type="RefSeq" id="XP_014538014.2">
    <property type="nucleotide sequence ID" value="XM_014682528.2"/>
</dbReference>
<dbReference type="OrthoDB" id="265717at2759"/>